<dbReference type="SUPFAM" id="SSF53335">
    <property type="entry name" value="S-adenosyl-L-methionine-dependent methyltransferases"/>
    <property type="match status" value="1"/>
</dbReference>
<dbReference type="Gene3D" id="3.40.50.150">
    <property type="entry name" value="Vaccinia Virus protein VP39"/>
    <property type="match status" value="1"/>
</dbReference>
<keyword evidence="3" id="KW-1185">Reference proteome</keyword>
<organism evidence="2 3">
    <name type="scientific">Xylanibacillus composti</name>
    <dbReference type="NCBI Taxonomy" id="1572762"/>
    <lineage>
        <taxon>Bacteria</taxon>
        <taxon>Bacillati</taxon>
        <taxon>Bacillota</taxon>
        <taxon>Bacilli</taxon>
        <taxon>Bacillales</taxon>
        <taxon>Paenibacillaceae</taxon>
        <taxon>Xylanibacillus</taxon>
    </lineage>
</organism>
<dbReference type="EMBL" id="BOVK01000015">
    <property type="protein sequence ID" value="GIQ68407.1"/>
    <property type="molecule type" value="Genomic_DNA"/>
</dbReference>
<dbReference type="RefSeq" id="WP_213410995.1">
    <property type="nucleotide sequence ID" value="NZ_BOVK01000015.1"/>
</dbReference>
<dbReference type="AlphaFoldDB" id="A0A8J4M204"/>
<sequence>MSPISLPIAPQWYHRFVRPKWFTQKYIHQHIRSNFNLHHQVVLDFGSGTGANCPMVHPSYYLGVDPDAKRIEYARKLYPQHTFQVFDRKTFPVEDNSVDCILIIAVLHHIPSQEIAAYMSEFVRILKPDGRMIVMEPCICKSKPICSWFMKKVDKGAYIRDEEGYLKLFPRHEFECSVLKRFHKCFLYHELFFSARRKSCAYPRRRWL</sequence>
<protein>
    <recommendedName>
        <fullName evidence="1">Methyltransferase type 11 domain-containing protein</fullName>
    </recommendedName>
</protein>
<feature type="domain" description="Methyltransferase type 11" evidence="1">
    <location>
        <begin position="43"/>
        <end position="134"/>
    </location>
</feature>
<accession>A0A8J4M204</accession>
<name>A0A8J4M204_9BACL</name>
<evidence type="ECO:0000313" key="3">
    <source>
        <dbReference type="Proteomes" id="UP000677918"/>
    </source>
</evidence>
<comment type="caution">
    <text evidence="2">The sequence shown here is derived from an EMBL/GenBank/DDBJ whole genome shotgun (WGS) entry which is preliminary data.</text>
</comment>
<dbReference type="PANTHER" id="PTHR43591">
    <property type="entry name" value="METHYLTRANSFERASE"/>
    <property type="match status" value="1"/>
</dbReference>
<dbReference type="InterPro" id="IPR029063">
    <property type="entry name" value="SAM-dependent_MTases_sf"/>
</dbReference>
<reference evidence="2" key="1">
    <citation type="submission" date="2021-04" db="EMBL/GenBank/DDBJ databases">
        <title>Draft genome sequence of Xylanibacillus composti strain K13.</title>
        <authorList>
            <person name="Uke A."/>
            <person name="Chhe C."/>
            <person name="Baramee S."/>
            <person name="Kosugi A."/>
        </authorList>
    </citation>
    <scope>NUCLEOTIDE SEQUENCE</scope>
    <source>
        <strain evidence="2">K13</strain>
    </source>
</reference>
<proteinExistence type="predicted"/>
<dbReference type="Pfam" id="PF08241">
    <property type="entry name" value="Methyltransf_11"/>
    <property type="match status" value="1"/>
</dbReference>
<evidence type="ECO:0000313" key="2">
    <source>
        <dbReference type="EMBL" id="GIQ68407.1"/>
    </source>
</evidence>
<dbReference type="CDD" id="cd02440">
    <property type="entry name" value="AdoMet_MTases"/>
    <property type="match status" value="1"/>
</dbReference>
<dbReference type="InterPro" id="IPR013216">
    <property type="entry name" value="Methyltransf_11"/>
</dbReference>
<dbReference type="PANTHER" id="PTHR43591:SF110">
    <property type="entry name" value="RHODANESE DOMAIN-CONTAINING PROTEIN"/>
    <property type="match status" value="1"/>
</dbReference>
<gene>
    <name evidence="2" type="ORF">XYCOK13_12310</name>
</gene>
<dbReference type="Proteomes" id="UP000677918">
    <property type="component" value="Unassembled WGS sequence"/>
</dbReference>
<evidence type="ECO:0000259" key="1">
    <source>
        <dbReference type="Pfam" id="PF08241"/>
    </source>
</evidence>
<dbReference type="GO" id="GO:0008757">
    <property type="term" value="F:S-adenosylmethionine-dependent methyltransferase activity"/>
    <property type="evidence" value="ECO:0007669"/>
    <property type="project" value="InterPro"/>
</dbReference>